<feature type="transmembrane region" description="Helical" evidence="1">
    <location>
        <begin position="85"/>
        <end position="105"/>
    </location>
</feature>
<feature type="transmembrane region" description="Helical" evidence="1">
    <location>
        <begin position="138"/>
        <end position="159"/>
    </location>
</feature>
<protein>
    <submittedName>
        <fullName evidence="2">Uncharacterized protein</fullName>
    </submittedName>
</protein>
<dbReference type="AlphaFoldDB" id="A0A917S047"/>
<feature type="transmembrane region" description="Helical" evidence="1">
    <location>
        <begin position="431"/>
        <end position="449"/>
    </location>
</feature>
<evidence type="ECO:0000313" key="2">
    <source>
        <dbReference type="EMBL" id="GGL49249.1"/>
    </source>
</evidence>
<name>A0A917S047_9BACL</name>
<comment type="caution">
    <text evidence="2">The sequence shown here is derived from an EMBL/GenBank/DDBJ whole genome shotgun (WGS) entry which is preliminary data.</text>
</comment>
<evidence type="ECO:0000256" key="1">
    <source>
        <dbReference type="SAM" id="Phobius"/>
    </source>
</evidence>
<feature type="transmembrane region" description="Helical" evidence="1">
    <location>
        <begin position="203"/>
        <end position="226"/>
    </location>
</feature>
<reference evidence="2" key="2">
    <citation type="submission" date="2020-09" db="EMBL/GenBank/DDBJ databases">
        <authorList>
            <person name="Sun Q."/>
            <person name="Ohkuma M."/>
        </authorList>
    </citation>
    <scope>NUCLEOTIDE SEQUENCE</scope>
    <source>
        <strain evidence="2">JCM 15325</strain>
    </source>
</reference>
<dbReference type="RefSeq" id="WP_188802161.1">
    <property type="nucleotide sequence ID" value="NZ_BMOK01000004.1"/>
</dbReference>
<dbReference type="EMBL" id="BMOK01000004">
    <property type="protein sequence ID" value="GGL49249.1"/>
    <property type="molecule type" value="Genomic_DNA"/>
</dbReference>
<feature type="transmembrane region" description="Helical" evidence="1">
    <location>
        <begin position="265"/>
        <end position="283"/>
    </location>
</feature>
<feature type="transmembrane region" description="Helical" evidence="1">
    <location>
        <begin position="455"/>
        <end position="473"/>
    </location>
</feature>
<feature type="transmembrane region" description="Helical" evidence="1">
    <location>
        <begin position="165"/>
        <end position="191"/>
    </location>
</feature>
<keyword evidence="3" id="KW-1185">Reference proteome</keyword>
<feature type="transmembrane region" description="Helical" evidence="1">
    <location>
        <begin position="346"/>
        <end position="366"/>
    </location>
</feature>
<organism evidence="2 3">
    <name type="scientific">Sporolactobacillus putidus</name>
    <dbReference type="NCBI Taxonomy" id="492735"/>
    <lineage>
        <taxon>Bacteria</taxon>
        <taxon>Bacillati</taxon>
        <taxon>Bacillota</taxon>
        <taxon>Bacilli</taxon>
        <taxon>Bacillales</taxon>
        <taxon>Sporolactobacillaceae</taxon>
        <taxon>Sporolactobacillus</taxon>
    </lineage>
</organism>
<feature type="transmembrane region" description="Helical" evidence="1">
    <location>
        <begin position="521"/>
        <end position="539"/>
    </location>
</feature>
<evidence type="ECO:0000313" key="3">
    <source>
        <dbReference type="Proteomes" id="UP000654670"/>
    </source>
</evidence>
<proteinExistence type="predicted"/>
<feature type="transmembrane region" description="Helical" evidence="1">
    <location>
        <begin position="59"/>
        <end position="79"/>
    </location>
</feature>
<keyword evidence="1" id="KW-1133">Transmembrane helix</keyword>
<accession>A0A917S047</accession>
<dbReference type="Proteomes" id="UP000654670">
    <property type="component" value="Unassembled WGS sequence"/>
</dbReference>
<keyword evidence="1" id="KW-0472">Membrane</keyword>
<feature type="transmembrane region" description="Helical" evidence="1">
    <location>
        <begin position="238"/>
        <end position="258"/>
    </location>
</feature>
<keyword evidence="1" id="KW-0812">Transmembrane</keyword>
<feature type="transmembrane region" description="Helical" evidence="1">
    <location>
        <begin position="378"/>
        <end position="398"/>
    </location>
</feature>
<reference evidence="2" key="1">
    <citation type="journal article" date="2014" name="Int. J. Syst. Evol. Microbiol.">
        <title>Complete genome sequence of Corynebacterium casei LMG S-19264T (=DSM 44701T), isolated from a smear-ripened cheese.</title>
        <authorList>
            <consortium name="US DOE Joint Genome Institute (JGI-PGF)"/>
            <person name="Walter F."/>
            <person name="Albersmeier A."/>
            <person name="Kalinowski J."/>
            <person name="Ruckert C."/>
        </authorList>
    </citation>
    <scope>NUCLEOTIDE SEQUENCE</scope>
    <source>
        <strain evidence="2">JCM 15325</strain>
    </source>
</reference>
<gene>
    <name evidence="2" type="ORF">GCM10007968_11740</name>
</gene>
<sequence length="540" mass="61002">MENLRLIKFLDVFQRFFEWLGIDYAMMRKILAVKLTMDARRAPVVLNGTRNKKRKESNLFLKSLWLYALTGLFLVPIVLMGHNFLFQMSLIFGIIMFMVMMSMIADFSSVLLDTRDKSILYTKPIDPKTLQAAKAVHVCLYLLLLTGSLAAPSAVAGLLHSGPLFLLLFLPELVLLDLFVVTITALIYLLILKFFDGERLKDVINYVQIILSFSIAIGYQLLVRAFDLAGMHIIFHPAWWQLFIPPLWFSSFFAWLLGGDKSPQILVFSAAGIVLPLLSILIYSKCSPAFEAAIQKLSSYGGKTGPHSGKTDRLLGQIFCSRREEQVFFHFAALTMKNDRPFKLKVYPMVGFSLIFPFIFIFTSLQDQSWAQLQTGKSYFFLYFSLIMIPTAVSMLKFSGSYKGAWIFGTAPIKHPAFIYSGTLKAFIIKLLLPVYLVLTVVFLAIFKWMILPDLVVIFITACLYSVFCYKVINGETLPFSRSFETVQEGGNMQTLLLMAAVVPLAGLHAMIGALLPGSGLWFYALILLAGNFFAWRKVF</sequence>